<name>A0ABS3F144_9PROT</name>
<keyword evidence="7 8" id="KW-0472">Membrane</keyword>
<keyword evidence="4 8" id="KW-1003">Cell membrane</keyword>
<dbReference type="PANTHER" id="PTHR30269">
    <property type="entry name" value="TRANSMEMBRANE PROTEIN YFCA"/>
    <property type="match status" value="1"/>
</dbReference>
<gene>
    <name evidence="9" type="ORF">J0X12_01270</name>
</gene>
<feature type="transmembrane region" description="Helical" evidence="8">
    <location>
        <begin position="46"/>
        <end position="67"/>
    </location>
</feature>
<evidence type="ECO:0000256" key="5">
    <source>
        <dbReference type="ARBA" id="ARBA00022692"/>
    </source>
</evidence>
<feature type="transmembrane region" description="Helical" evidence="8">
    <location>
        <begin position="131"/>
        <end position="149"/>
    </location>
</feature>
<evidence type="ECO:0000256" key="2">
    <source>
        <dbReference type="ARBA" id="ARBA00009142"/>
    </source>
</evidence>
<evidence type="ECO:0000256" key="6">
    <source>
        <dbReference type="ARBA" id="ARBA00022989"/>
    </source>
</evidence>
<feature type="transmembrane region" description="Helical" evidence="8">
    <location>
        <begin position="228"/>
        <end position="246"/>
    </location>
</feature>
<feature type="transmembrane region" description="Helical" evidence="8">
    <location>
        <begin position="169"/>
        <end position="187"/>
    </location>
</feature>
<feature type="transmembrane region" description="Helical" evidence="8">
    <location>
        <begin position="199"/>
        <end position="216"/>
    </location>
</feature>
<evidence type="ECO:0000256" key="8">
    <source>
        <dbReference type="RuleBase" id="RU363041"/>
    </source>
</evidence>
<evidence type="ECO:0000313" key="9">
    <source>
        <dbReference type="EMBL" id="MBO0332224.1"/>
    </source>
</evidence>
<dbReference type="InterPro" id="IPR052017">
    <property type="entry name" value="TSUP"/>
</dbReference>
<keyword evidence="3" id="KW-0813">Transport</keyword>
<feature type="transmembrane region" description="Helical" evidence="8">
    <location>
        <begin position="76"/>
        <end position="95"/>
    </location>
</feature>
<dbReference type="EMBL" id="JAFLNC010000001">
    <property type="protein sequence ID" value="MBO0332224.1"/>
    <property type="molecule type" value="Genomic_DNA"/>
</dbReference>
<feature type="transmembrane region" description="Helical" evidence="8">
    <location>
        <begin position="7"/>
        <end position="34"/>
    </location>
</feature>
<comment type="similarity">
    <text evidence="2 8">Belongs to the 4-toluene sulfonate uptake permease (TSUP) (TC 2.A.102) family.</text>
</comment>
<comment type="caution">
    <text evidence="9">The sequence shown here is derived from an EMBL/GenBank/DDBJ whole genome shotgun (WGS) entry which is preliminary data.</text>
</comment>
<dbReference type="PANTHER" id="PTHR30269:SF37">
    <property type="entry name" value="MEMBRANE TRANSPORTER PROTEIN"/>
    <property type="match status" value="1"/>
</dbReference>
<keyword evidence="6 8" id="KW-1133">Transmembrane helix</keyword>
<evidence type="ECO:0000256" key="7">
    <source>
        <dbReference type="ARBA" id="ARBA00023136"/>
    </source>
</evidence>
<keyword evidence="5 8" id="KW-0812">Transmembrane</keyword>
<dbReference type="InterPro" id="IPR002781">
    <property type="entry name" value="TM_pro_TauE-like"/>
</dbReference>
<reference evidence="9 10" key="1">
    <citation type="submission" date="2021-03" db="EMBL/GenBank/DDBJ databases">
        <title>Sneathiella sp. CAU 1612 isolated from Kang Won-do.</title>
        <authorList>
            <person name="Kim W."/>
        </authorList>
    </citation>
    <scope>NUCLEOTIDE SEQUENCE [LARGE SCALE GENOMIC DNA]</scope>
    <source>
        <strain evidence="9 10">CAU 1612</strain>
    </source>
</reference>
<evidence type="ECO:0000256" key="3">
    <source>
        <dbReference type="ARBA" id="ARBA00022448"/>
    </source>
</evidence>
<keyword evidence="10" id="KW-1185">Reference proteome</keyword>
<evidence type="ECO:0000256" key="4">
    <source>
        <dbReference type="ARBA" id="ARBA00022475"/>
    </source>
</evidence>
<comment type="subcellular location">
    <subcellularLocation>
        <location evidence="1 8">Cell membrane</location>
        <topology evidence="1 8">Multi-pass membrane protein</topology>
    </subcellularLocation>
</comment>
<feature type="transmembrane region" description="Helical" evidence="8">
    <location>
        <begin position="101"/>
        <end position="119"/>
    </location>
</feature>
<dbReference type="Proteomes" id="UP000664761">
    <property type="component" value="Unassembled WGS sequence"/>
</dbReference>
<accession>A0ABS3F144</accession>
<dbReference type="RefSeq" id="WP_207041178.1">
    <property type="nucleotide sequence ID" value="NZ_JAFLNC010000001.1"/>
</dbReference>
<sequence>MTFITDPVFYLIAVPVVLLIGISKGGFAGSLGLLSVPLLSLMISPIQAAAIVLPILCVMDIFGLLAYRRTADWRNLGYLLPGAVLGILVGYLLFSYLSADFIKVLLGVICVVFTLNHYARRVPADHVANAGLVRGSFWGSIAGFTSFVAHAGGPPLQFYMLPQKLDKTLYVGTSVWFFFAINYVKLIPYGMLGQFSLENIGTSLVLLPLAPLGIWMGVKAHKMVSEVLFYRIAYVLVLLTGGKLLWDGLSGMNLLF</sequence>
<dbReference type="Pfam" id="PF01925">
    <property type="entry name" value="TauE"/>
    <property type="match status" value="1"/>
</dbReference>
<evidence type="ECO:0000313" key="10">
    <source>
        <dbReference type="Proteomes" id="UP000664761"/>
    </source>
</evidence>
<proteinExistence type="inferred from homology"/>
<organism evidence="9 10">
    <name type="scientific">Sneathiella sedimenti</name>
    <dbReference type="NCBI Taxonomy" id="2816034"/>
    <lineage>
        <taxon>Bacteria</taxon>
        <taxon>Pseudomonadati</taxon>
        <taxon>Pseudomonadota</taxon>
        <taxon>Alphaproteobacteria</taxon>
        <taxon>Sneathiellales</taxon>
        <taxon>Sneathiellaceae</taxon>
        <taxon>Sneathiella</taxon>
    </lineage>
</organism>
<evidence type="ECO:0000256" key="1">
    <source>
        <dbReference type="ARBA" id="ARBA00004651"/>
    </source>
</evidence>
<protein>
    <recommendedName>
        <fullName evidence="8">Probable membrane transporter protein</fullName>
    </recommendedName>
</protein>